<dbReference type="AlphaFoldDB" id="A0A6A3HBZ4"/>
<protein>
    <recommendedName>
        <fullName evidence="1">ZSWIM1/3 RNaseH-like domain-containing protein</fullName>
    </recommendedName>
</protein>
<dbReference type="PANTHER" id="PTHR31569:SF4">
    <property type="entry name" value="SWIM-TYPE DOMAIN-CONTAINING PROTEIN"/>
    <property type="match status" value="1"/>
</dbReference>
<evidence type="ECO:0000313" key="2">
    <source>
        <dbReference type="EMBL" id="KAE8966717.1"/>
    </source>
</evidence>
<feature type="domain" description="ZSWIM1/3 RNaseH-like" evidence="1">
    <location>
        <begin position="62"/>
        <end position="188"/>
    </location>
</feature>
<feature type="non-terminal residue" evidence="2">
    <location>
        <position position="384"/>
    </location>
</feature>
<sequence>MVEARVEGMLDAGAKRSKIYQYLVEHDQNVIMSDVDNMVSSRQSAITTTNGHDATAAEVARFNAADAENVSTVTENESGTVGVISLSTAHMRRMFSRFPEVLLVDSSHKTNRHDYQLLTFMVMNQFGKGSVVQHSLMESSSDWHMLQAIEHFKRANPDGMKLLRVIVVDKDLNEIRVLQHAFPEVRVLICQFHVIKWLKEKRGKPEYGKTSTEDAKLIDGAIHAMVYATNSEVYSKHHSALSDICSSVGIEGFFDYFETNWDASQDMWVMHHRAHLQHFKNHTNNRLENFFGKIKDAHVNSSMSMAACIRALCNYDMIEEKEYRYKIARIGRRTHAGFDEELSNVLRATTHFTAEQIQPEYAAGLAKYAKYMFEQTTDELIILV</sequence>
<evidence type="ECO:0000259" key="1">
    <source>
        <dbReference type="Pfam" id="PF21056"/>
    </source>
</evidence>
<dbReference type="Proteomes" id="UP000429607">
    <property type="component" value="Unassembled WGS sequence"/>
</dbReference>
<name>A0A6A3HBZ4_9STRA</name>
<comment type="caution">
    <text evidence="2">The sequence shown here is derived from an EMBL/GenBank/DDBJ whole genome shotgun (WGS) entry which is preliminary data.</text>
</comment>
<accession>A0A6A3HBZ4</accession>
<gene>
    <name evidence="2" type="ORF">PR001_g28315</name>
</gene>
<dbReference type="InterPro" id="IPR048324">
    <property type="entry name" value="ZSWIM1-3_RNaseH-like"/>
</dbReference>
<dbReference type="Pfam" id="PF21056">
    <property type="entry name" value="ZSWIM1-3_RNaseH-like"/>
    <property type="match status" value="1"/>
</dbReference>
<reference evidence="2 3" key="1">
    <citation type="submission" date="2018-09" db="EMBL/GenBank/DDBJ databases">
        <title>Genomic investigation of the strawberry pathogen Phytophthora fragariae indicates pathogenicity is determined by transcriptional variation in three key races.</title>
        <authorList>
            <person name="Adams T.M."/>
            <person name="Armitage A.D."/>
            <person name="Sobczyk M.K."/>
            <person name="Bates H.J."/>
            <person name="Dunwell J.M."/>
            <person name="Nellist C.F."/>
            <person name="Harrison R.J."/>
        </authorList>
    </citation>
    <scope>NUCLEOTIDE SEQUENCE [LARGE SCALE GENOMIC DNA]</scope>
    <source>
        <strain evidence="2 3">SCRP249</strain>
    </source>
</reference>
<organism evidence="2 3">
    <name type="scientific">Phytophthora rubi</name>
    <dbReference type="NCBI Taxonomy" id="129364"/>
    <lineage>
        <taxon>Eukaryota</taxon>
        <taxon>Sar</taxon>
        <taxon>Stramenopiles</taxon>
        <taxon>Oomycota</taxon>
        <taxon>Peronosporomycetes</taxon>
        <taxon>Peronosporales</taxon>
        <taxon>Peronosporaceae</taxon>
        <taxon>Phytophthora</taxon>
    </lineage>
</organism>
<evidence type="ECO:0000313" key="3">
    <source>
        <dbReference type="Proteomes" id="UP000429607"/>
    </source>
</evidence>
<proteinExistence type="predicted"/>
<dbReference type="InterPro" id="IPR052579">
    <property type="entry name" value="Zinc_finger_SWIM"/>
</dbReference>
<dbReference type="EMBL" id="QXFV01005015">
    <property type="protein sequence ID" value="KAE8966717.1"/>
    <property type="molecule type" value="Genomic_DNA"/>
</dbReference>
<dbReference type="PANTHER" id="PTHR31569">
    <property type="entry name" value="SWIM-TYPE DOMAIN-CONTAINING PROTEIN"/>
    <property type="match status" value="1"/>
</dbReference>